<dbReference type="KEGG" id="cput:CONPUDRAFT_76339"/>
<dbReference type="Pfam" id="PF20149">
    <property type="entry name" value="DUF6532"/>
    <property type="match status" value="1"/>
</dbReference>
<comment type="caution">
    <text evidence="3">The sequence shown here is derived from an EMBL/GenBank/DDBJ whole genome shotgun (WGS) entry which is preliminary data.</text>
</comment>
<name>A0A5M3MBX8_CONPW</name>
<accession>A0A5M3MBX8</accession>
<dbReference type="GeneID" id="19209484"/>
<evidence type="ECO:0000313" key="3">
    <source>
        <dbReference type="EMBL" id="EIW76738.1"/>
    </source>
</evidence>
<feature type="region of interest" description="Disordered" evidence="1">
    <location>
        <begin position="100"/>
        <end position="207"/>
    </location>
</feature>
<sequence length="429" mass="46871">MSHPDSRLPTRMIVQIIKFVRRISNASRLHAKIVTVARTKPSRPPAEQFNVLKTVNRPSLGHLSFTASQVATLPGNSQVVNPLPPVCPLVPWDAIVPLLSTRPSTGKRPLEVSTGSDTGSVPASTKHAHADDSESATVDKLDVNLDLEAEDLDAPEKDIPTGTQELNNVEDTDEGEQGNNNIDNDKEPKESEEPEEHQPQVSKGFSYCPKTGEYDPITRKVLFTAQEADDTWDQACDELGQDIPLTPGLCTLLCANVGHLRGELNTKAKLVIASSYGFDVNVEGTNDVEAANRQLAECLLTKNGFTYRELDSLCGAFGALIIQRPEFFKPFPPIGLCLVMTAIYCAIDEWKTGTQKSLKFSEAVYKSKHMAFIKNLKNLEFVSPTTLNNLLSCIYDRGMCHAGIADQAEEPLVMAPDVLAVAVADLTNF</sequence>
<evidence type="ECO:0000313" key="4">
    <source>
        <dbReference type="Proteomes" id="UP000053558"/>
    </source>
</evidence>
<keyword evidence="4" id="KW-1185">Reference proteome</keyword>
<evidence type="ECO:0000259" key="2">
    <source>
        <dbReference type="Pfam" id="PF20149"/>
    </source>
</evidence>
<dbReference type="InterPro" id="IPR045341">
    <property type="entry name" value="DUF6532"/>
</dbReference>
<gene>
    <name evidence="3" type="ORF">CONPUDRAFT_76339</name>
</gene>
<feature type="domain" description="DUF6532" evidence="2">
    <location>
        <begin position="228"/>
        <end position="378"/>
    </location>
</feature>
<protein>
    <recommendedName>
        <fullName evidence="2">DUF6532 domain-containing protein</fullName>
    </recommendedName>
</protein>
<proteinExistence type="predicted"/>
<reference evidence="4" key="1">
    <citation type="journal article" date="2012" name="Science">
        <title>The Paleozoic origin of enzymatic lignin decomposition reconstructed from 31 fungal genomes.</title>
        <authorList>
            <person name="Floudas D."/>
            <person name="Binder M."/>
            <person name="Riley R."/>
            <person name="Barry K."/>
            <person name="Blanchette R.A."/>
            <person name="Henrissat B."/>
            <person name="Martinez A.T."/>
            <person name="Otillar R."/>
            <person name="Spatafora J.W."/>
            <person name="Yadav J.S."/>
            <person name="Aerts A."/>
            <person name="Benoit I."/>
            <person name="Boyd A."/>
            <person name="Carlson A."/>
            <person name="Copeland A."/>
            <person name="Coutinho P.M."/>
            <person name="de Vries R.P."/>
            <person name="Ferreira P."/>
            <person name="Findley K."/>
            <person name="Foster B."/>
            <person name="Gaskell J."/>
            <person name="Glotzer D."/>
            <person name="Gorecki P."/>
            <person name="Heitman J."/>
            <person name="Hesse C."/>
            <person name="Hori C."/>
            <person name="Igarashi K."/>
            <person name="Jurgens J.A."/>
            <person name="Kallen N."/>
            <person name="Kersten P."/>
            <person name="Kohler A."/>
            <person name="Kuees U."/>
            <person name="Kumar T.K.A."/>
            <person name="Kuo A."/>
            <person name="LaButti K."/>
            <person name="Larrondo L.F."/>
            <person name="Lindquist E."/>
            <person name="Ling A."/>
            <person name="Lombard V."/>
            <person name="Lucas S."/>
            <person name="Lundell T."/>
            <person name="Martin R."/>
            <person name="McLaughlin D.J."/>
            <person name="Morgenstern I."/>
            <person name="Morin E."/>
            <person name="Murat C."/>
            <person name="Nagy L.G."/>
            <person name="Nolan M."/>
            <person name="Ohm R.A."/>
            <person name="Patyshakuliyeva A."/>
            <person name="Rokas A."/>
            <person name="Ruiz-Duenas F.J."/>
            <person name="Sabat G."/>
            <person name="Salamov A."/>
            <person name="Samejima M."/>
            <person name="Schmutz J."/>
            <person name="Slot J.C."/>
            <person name="St John F."/>
            <person name="Stenlid J."/>
            <person name="Sun H."/>
            <person name="Sun S."/>
            <person name="Syed K."/>
            <person name="Tsang A."/>
            <person name="Wiebenga A."/>
            <person name="Young D."/>
            <person name="Pisabarro A."/>
            <person name="Eastwood D.C."/>
            <person name="Martin F."/>
            <person name="Cullen D."/>
            <person name="Grigoriev I.V."/>
            <person name="Hibbett D.S."/>
        </authorList>
    </citation>
    <scope>NUCLEOTIDE SEQUENCE [LARGE SCALE GENOMIC DNA]</scope>
    <source>
        <strain evidence="4">RWD-64-598 SS2</strain>
    </source>
</reference>
<feature type="compositionally biased region" description="Basic and acidic residues" evidence="1">
    <location>
        <begin position="128"/>
        <end position="143"/>
    </location>
</feature>
<feature type="compositionally biased region" description="Polar residues" evidence="1">
    <location>
        <begin position="113"/>
        <end position="123"/>
    </location>
</feature>
<dbReference type="RefSeq" id="XP_007772923.1">
    <property type="nucleotide sequence ID" value="XM_007774733.1"/>
</dbReference>
<dbReference type="Proteomes" id="UP000053558">
    <property type="component" value="Unassembled WGS sequence"/>
</dbReference>
<dbReference type="OrthoDB" id="3148220at2759"/>
<organism evidence="3 4">
    <name type="scientific">Coniophora puteana (strain RWD-64-598)</name>
    <name type="common">Brown rot fungus</name>
    <dbReference type="NCBI Taxonomy" id="741705"/>
    <lineage>
        <taxon>Eukaryota</taxon>
        <taxon>Fungi</taxon>
        <taxon>Dikarya</taxon>
        <taxon>Basidiomycota</taxon>
        <taxon>Agaricomycotina</taxon>
        <taxon>Agaricomycetes</taxon>
        <taxon>Agaricomycetidae</taxon>
        <taxon>Boletales</taxon>
        <taxon>Coniophorineae</taxon>
        <taxon>Coniophoraceae</taxon>
        <taxon>Coniophora</taxon>
    </lineage>
</organism>
<dbReference type="EMBL" id="JH711585">
    <property type="protein sequence ID" value="EIW76738.1"/>
    <property type="molecule type" value="Genomic_DNA"/>
</dbReference>
<dbReference type="AlphaFoldDB" id="A0A5M3MBX8"/>
<evidence type="ECO:0000256" key="1">
    <source>
        <dbReference type="SAM" id="MobiDB-lite"/>
    </source>
</evidence>